<dbReference type="PANTHER" id="PTHR30466:SF1">
    <property type="entry name" value="FMN REDUCTASE (NADH) RUTF"/>
    <property type="match status" value="1"/>
</dbReference>
<accession>A0ABW1QUZ4</accession>
<dbReference type="EMBL" id="JBHSQI010000001">
    <property type="protein sequence ID" value="MFC6152364.1"/>
    <property type="molecule type" value="Genomic_DNA"/>
</dbReference>
<dbReference type="SUPFAM" id="SSF50475">
    <property type="entry name" value="FMN-binding split barrel"/>
    <property type="match status" value="1"/>
</dbReference>
<dbReference type="RefSeq" id="WP_128220583.1">
    <property type="nucleotide sequence ID" value="NZ_CP034929.1"/>
</dbReference>
<dbReference type="Proteomes" id="UP001596098">
    <property type="component" value="Unassembled WGS sequence"/>
</dbReference>
<dbReference type="Pfam" id="PF00682">
    <property type="entry name" value="HMGL-like"/>
    <property type="match status" value="1"/>
</dbReference>
<reference evidence="4" key="1">
    <citation type="journal article" date="2019" name="Int. J. Syst. Evol. Microbiol.">
        <title>The Global Catalogue of Microorganisms (GCM) 10K type strain sequencing project: providing services to taxonomists for standard genome sequencing and annotation.</title>
        <authorList>
            <consortium name="The Broad Institute Genomics Platform"/>
            <consortium name="The Broad Institute Genome Sequencing Center for Infectious Disease"/>
            <person name="Wu L."/>
            <person name="Ma J."/>
        </authorList>
    </citation>
    <scope>NUCLEOTIDE SEQUENCE [LARGE SCALE GENOMIC DNA]</scope>
    <source>
        <strain evidence="4">DFY28</strain>
    </source>
</reference>
<proteinExistence type="predicted"/>
<feature type="domain" description="Flavin reductase like" evidence="2">
    <location>
        <begin position="11"/>
        <end position="157"/>
    </location>
</feature>
<dbReference type="InterPro" id="IPR013785">
    <property type="entry name" value="Aldolase_TIM"/>
</dbReference>
<evidence type="ECO:0000313" key="3">
    <source>
        <dbReference type="EMBL" id="MFC6152364.1"/>
    </source>
</evidence>
<evidence type="ECO:0000256" key="1">
    <source>
        <dbReference type="ARBA" id="ARBA00023002"/>
    </source>
</evidence>
<sequence>MVDPATFRNVMAQWPSGVTIVTTLDADGERKGMTASSFSSVSAEPPLVSICLVKTLYTHKLISESGVFGVNFLAKDQMEVARRFAGMVPSEDRFEGEEWTIAETGVSLLDSALGWVDCRVVHEYEGGDHTIFVGEVVAAHNARRAAPLLYHSRGWGQFADVLPDVATVSDSALVGLLQRSGLAAEVPTAVAEATAAGVRLRVADLTGGIDVDGILGNVPWPADRACTTVAVADRAQADLALAAGAGLVEFVVDPADRTAVAALVAQLDGIAAQSAVEFVNPFSEARHVEVVTAVEQLKAAGVKEICLPDTAGAATAIEVRNLLQEIVPMARPTAFRIRLDGSDRLGLVKGLTALKSGARDFDTALEGLHDSAAVEDLIRLLGTLDVDSTVDGKAITALAERLSTIETTPDIPTVGAAG</sequence>
<keyword evidence="4" id="KW-1185">Reference proteome</keyword>
<dbReference type="InterPro" id="IPR012349">
    <property type="entry name" value="Split_barrel_FMN-bd"/>
</dbReference>
<evidence type="ECO:0000313" key="4">
    <source>
        <dbReference type="Proteomes" id="UP001596098"/>
    </source>
</evidence>
<dbReference type="Pfam" id="PF01613">
    <property type="entry name" value="Flavin_Reduct"/>
    <property type="match status" value="1"/>
</dbReference>
<dbReference type="InterPro" id="IPR000891">
    <property type="entry name" value="PYR_CT"/>
</dbReference>
<dbReference type="SUPFAM" id="SSF51569">
    <property type="entry name" value="Aldolase"/>
    <property type="match status" value="1"/>
</dbReference>
<dbReference type="Gene3D" id="2.30.110.10">
    <property type="entry name" value="Electron Transport, Fmn-binding Protein, Chain A"/>
    <property type="match status" value="1"/>
</dbReference>
<comment type="caution">
    <text evidence="3">The sequence shown here is derived from an EMBL/GenBank/DDBJ whole genome shotgun (WGS) entry which is preliminary data.</text>
</comment>
<dbReference type="SMART" id="SM00903">
    <property type="entry name" value="Flavin_Reduct"/>
    <property type="match status" value="1"/>
</dbReference>
<gene>
    <name evidence="3" type="ORF">ACFPWU_01630</name>
</gene>
<organism evidence="3 4">
    <name type="scientific">Nocardioides yefusunii</name>
    <dbReference type="NCBI Taxonomy" id="2500546"/>
    <lineage>
        <taxon>Bacteria</taxon>
        <taxon>Bacillati</taxon>
        <taxon>Actinomycetota</taxon>
        <taxon>Actinomycetes</taxon>
        <taxon>Propionibacteriales</taxon>
        <taxon>Nocardioidaceae</taxon>
        <taxon>Nocardioides</taxon>
    </lineage>
</organism>
<name>A0ABW1QUZ4_9ACTN</name>
<dbReference type="PANTHER" id="PTHR30466">
    <property type="entry name" value="FLAVIN REDUCTASE"/>
    <property type="match status" value="1"/>
</dbReference>
<dbReference type="InterPro" id="IPR002563">
    <property type="entry name" value="Flavin_Rdtase-like_dom"/>
</dbReference>
<evidence type="ECO:0000259" key="2">
    <source>
        <dbReference type="SMART" id="SM00903"/>
    </source>
</evidence>
<dbReference type="Gene3D" id="3.20.20.70">
    <property type="entry name" value="Aldolase class I"/>
    <property type="match status" value="1"/>
</dbReference>
<protein>
    <submittedName>
        <fullName evidence="3">Flavin reductase</fullName>
    </submittedName>
</protein>
<dbReference type="InterPro" id="IPR050268">
    <property type="entry name" value="NADH-dep_flavin_reductase"/>
</dbReference>
<keyword evidence="1" id="KW-0560">Oxidoreductase</keyword>